<reference evidence="1" key="2">
    <citation type="journal article" date="2015" name="Data Brief">
        <title>Shoot transcriptome of the giant reed, Arundo donax.</title>
        <authorList>
            <person name="Barrero R.A."/>
            <person name="Guerrero F.D."/>
            <person name="Moolhuijzen P."/>
            <person name="Goolsby J.A."/>
            <person name="Tidwell J."/>
            <person name="Bellgard S.E."/>
            <person name="Bellgard M.I."/>
        </authorList>
    </citation>
    <scope>NUCLEOTIDE SEQUENCE</scope>
    <source>
        <tissue evidence="1">Shoot tissue taken approximately 20 cm above the soil surface</tissue>
    </source>
</reference>
<evidence type="ECO:0000313" key="1">
    <source>
        <dbReference type="EMBL" id="JAE14052.1"/>
    </source>
</evidence>
<protein>
    <submittedName>
        <fullName evidence="1">Uncharacterized protein</fullName>
    </submittedName>
</protein>
<proteinExistence type="predicted"/>
<reference evidence="1" key="1">
    <citation type="submission" date="2014-09" db="EMBL/GenBank/DDBJ databases">
        <authorList>
            <person name="Magalhaes I.L.F."/>
            <person name="Oliveira U."/>
            <person name="Santos F.R."/>
            <person name="Vidigal T.H.D.A."/>
            <person name="Brescovit A.D."/>
            <person name="Santos A.J."/>
        </authorList>
    </citation>
    <scope>NUCLEOTIDE SEQUENCE</scope>
    <source>
        <tissue evidence="1">Shoot tissue taken approximately 20 cm above the soil surface</tissue>
    </source>
</reference>
<dbReference type="EMBL" id="GBRH01183844">
    <property type="protein sequence ID" value="JAE14052.1"/>
    <property type="molecule type" value="Transcribed_RNA"/>
</dbReference>
<name>A0A0A9FP30_ARUDO</name>
<accession>A0A0A9FP30</accession>
<sequence length="28" mass="3217">MRCAQLNPSASPPHLKFVTYNPSNNCYY</sequence>
<organism evidence="1">
    <name type="scientific">Arundo donax</name>
    <name type="common">Giant reed</name>
    <name type="synonym">Donax arundinaceus</name>
    <dbReference type="NCBI Taxonomy" id="35708"/>
    <lineage>
        <taxon>Eukaryota</taxon>
        <taxon>Viridiplantae</taxon>
        <taxon>Streptophyta</taxon>
        <taxon>Embryophyta</taxon>
        <taxon>Tracheophyta</taxon>
        <taxon>Spermatophyta</taxon>
        <taxon>Magnoliopsida</taxon>
        <taxon>Liliopsida</taxon>
        <taxon>Poales</taxon>
        <taxon>Poaceae</taxon>
        <taxon>PACMAD clade</taxon>
        <taxon>Arundinoideae</taxon>
        <taxon>Arundineae</taxon>
        <taxon>Arundo</taxon>
    </lineage>
</organism>
<dbReference type="AlphaFoldDB" id="A0A0A9FP30"/>